<dbReference type="RefSeq" id="XP_008080139.1">
    <property type="nucleotide sequence ID" value="XM_008081948.1"/>
</dbReference>
<keyword evidence="7" id="KW-1185">Reference proteome</keyword>
<protein>
    <submittedName>
        <fullName evidence="6">Gated mechanosensitive channel</fullName>
    </submittedName>
</protein>
<evidence type="ECO:0000256" key="4">
    <source>
        <dbReference type="ARBA" id="ARBA00023136"/>
    </source>
</evidence>
<keyword evidence="2 5" id="KW-0812">Transmembrane</keyword>
<dbReference type="PANTHER" id="PTHR30266">
    <property type="entry name" value="MECHANOSENSITIVE CHANNEL MSCL"/>
    <property type="match status" value="1"/>
</dbReference>
<evidence type="ECO:0000313" key="7">
    <source>
        <dbReference type="Proteomes" id="UP000016922"/>
    </source>
</evidence>
<gene>
    <name evidence="6" type="ORF">GLAREA_06535</name>
</gene>
<dbReference type="OMA" id="GFRDFMM"/>
<dbReference type="OrthoDB" id="10010920at2759"/>
<dbReference type="eggNOG" id="ENOG502S1S2">
    <property type="taxonomic scope" value="Eukaryota"/>
</dbReference>
<dbReference type="GO" id="GO:0016020">
    <property type="term" value="C:membrane"/>
    <property type="evidence" value="ECO:0007669"/>
    <property type="project" value="UniProtKB-SubCell"/>
</dbReference>
<dbReference type="Pfam" id="PF01741">
    <property type="entry name" value="MscL"/>
    <property type="match status" value="1"/>
</dbReference>
<sequence length="182" mass="20262">MPIRLEDSTELLHQASDQFVGGVKGMWEGFTDFALQDNVLEVAVGLIIAAAFTTVVTSFVSEILLPPLSLLPFVHRNLDEKFAVLKSGPHYNKTHGYNTLDQATADGAVVMAYGAFLNKLFTFFGVGLALYFVAAMYDRFGGSDPIIKHTVKCKYCRKRISSKAMRCVNCTSWQDGREERMH</sequence>
<dbReference type="HOGENOM" id="CLU_095787_2_0_1"/>
<reference evidence="6 7" key="1">
    <citation type="journal article" date="2013" name="BMC Genomics">
        <title>Genomics-driven discovery of the pneumocandin biosynthetic gene cluster in the fungus Glarea lozoyensis.</title>
        <authorList>
            <person name="Chen L."/>
            <person name="Yue Q."/>
            <person name="Zhang X."/>
            <person name="Xiang M."/>
            <person name="Wang C."/>
            <person name="Li S."/>
            <person name="Che Y."/>
            <person name="Ortiz-Lopez F.J."/>
            <person name="Bills G.F."/>
            <person name="Liu X."/>
            <person name="An Z."/>
        </authorList>
    </citation>
    <scope>NUCLEOTIDE SEQUENCE [LARGE SCALE GENOMIC DNA]</scope>
    <source>
        <strain evidence="7">ATCC 20868 / MF5171</strain>
    </source>
</reference>
<dbReference type="PANTHER" id="PTHR30266:SF2">
    <property type="entry name" value="LARGE-CONDUCTANCE MECHANOSENSITIVE CHANNEL"/>
    <property type="match status" value="1"/>
</dbReference>
<dbReference type="KEGG" id="glz:GLAREA_06535"/>
<dbReference type="STRING" id="1116229.S3D4Y8"/>
<feature type="transmembrane region" description="Helical" evidence="5">
    <location>
        <begin position="120"/>
        <end position="137"/>
    </location>
</feature>
<evidence type="ECO:0000256" key="2">
    <source>
        <dbReference type="ARBA" id="ARBA00022692"/>
    </source>
</evidence>
<dbReference type="FunFam" id="1.10.1200.120:FF:000004">
    <property type="entry name" value="Ion channel, putative"/>
    <property type="match status" value="1"/>
</dbReference>
<dbReference type="Proteomes" id="UP000016922">
    <property type="component" value="Unassembled WGS sequence"/>
</dbReference>
<name>S3D4Y8_GLAL2</name>
<feature type="transmembrane region" description="Helical" evidence="5">
    <location>
        <begin position="39"/>
        <end position="60"/>
    </location>
</feature>
<dbReference type="GeneID" id="19465588"/>
<dbReference type="InterPro" id="IPR036019">
    <property type="entry name" value="MscL_channel"/>
</dbReference>
<evidence type="ECO:0000256" key="5">
    <source>
        <dbReference type="SAM" id="Phobius"/>
    </source>
</evidence>
<proteinExistence type="predicted"/>
<dbReference type="AlphaFoldDB" id="S3D4Y8"/>
<dbReference type="GO" id="GO:0008381">
    <property type="term" value="F:mechanosensitive monoatomic ion channel activity"/>
    <property type="evidence" value="ECO:0007669"/>
    <property type="project" value="TreeGrafter"/>
</dbReference>
<organism evidence="6 7">
    <name type="scientific">Glarea lozoyensis (strain ATCC 20868 / MF5171)</name>
    <dbReference type="NCBI Taxonomy" id="1116229"/>
    <lineage>
        <taxon>Eukaryota</taxon>
        <taxon>Fungi</taxon>
        <taxon>Dikarya</taxon>
        <taxon>Ascomycota</taxon>
        <taxon>Pezizomycotina</taxon>
        <taxon>Leotiomycetes</taxon>
        <taxon>Helotiales</taxon>
        <taxon>Helotiaceae</taxon>
        <taxon>Glarea</taxon>
    </lineage>
</organism>
<keyword evidence="3 5" id="KW-1133">Transmembrane helix</keyword>
<evidence type="ECO:0000313" key="6">
    <source>
        <dbReference type="EMBL" id="EPE33522.1"/>
    </source>
</evidence>
<dbReference type="Gene3D" id="1.10.1200.120">
    <property type="entry name" value="Large-conductance mechanosensitive channel, MscL, domain 1"/>
    <property type="match status" value="1"/>
</dbReference>
<comment type="subcellular location">
    <subcellularLocation>
        <location evidence="1">Membrane</location>
        <topology evidence="1">Multi-pass membrane protein</topology>
    </subcellularLocation>
</comment>
<evidence type="ECO:0000256" key="1">
    <source>
        <dbReference type="ARBA" id="ARBA00004141"/>
    </source>
</evidence>
<accession>S3D4Y8</accession>
<keyword evidence="4 5" id="KW-0472">Membrane</keyword>
<dbReference type="InterPro" id="IPR037673">
    <property type="entry name" value="MSC/AndL"/>
</dbReference>
<dbReference type="EMBL" id="KE145358">
    <property type="protein sequence ID" value="EPE33522.1"/>
    <property type="molecule type" value="Genomic_DNA"/>
</dbReference>
<dbReference type="SUPFAM" id="SSF81330">
    <property type="entry name" value="Gated mechanosensitive channel"/>
    <property type="match status" value="1"/>
</dbReference>
<evidence type="ECO:0000256" key="3">
    <source>
        <dbReference type="ARBA" id="ARBA00022989"/>
    </source>
</evidence>